<evidence type="ECO:0000256" key="1">
    <source>
        <dbReference type="ARBA" id="ARBA00004123"/>
    </source>
</evidence>
<feature type="compositionally biased region" description="Polar residues" evidence="17">
    <location>
        <begin position="66"/>
        <end position="86"/>
    </location>
</feature>
<keyword evidence="16" id="KW-0137">Centromere</keyword>
<dbReference type="GO" id="GO:0042729">
    <property type="term" value="C:DASH complex"/>
    <property type="evidence" value="ECO:0007669"/>
    <property type="project" value="InterPro"/>
</dbReference>
<dbReference type="InterPro" id="IPR013964">
    <property type="entry name" value="DASH_Ask1"/>
</dbReference>
<evidence type="ECO:0000256" key="15">
    <source>
        <dbReference type="ARBA" id="ARBA00023306"/>
    </source>
</evidence>
<dbReference type="PANTHER" id="PTHR28200:SF1">
    <property type="entry name" value="DASH COMPLEX SUBUNIT ASK1"/>
    <property type="match status" value="1"/>
</dbReference>
<organism evidence="18 19">
    <name type="scientific">Uncinula necator</name>
    <name type="common">Grape powdery mildew</name>
    <dbReference type="NCBI Taxonomy" id="52586"/>
    <lineage>
        <taxon>Eukaryota</taxon>
        <taxon>Fungi</taxon>
        <taxon>Dikarya</taxon>
        <taxon>Ascomycota</taxon>
        <taxon>Pezizomycotina</taxon>
        <taxon>Leotiomycetes</taxon>
        <taxon>Erysiphales</taxon>
        <taxon>Erysiphaceae</taxon>
        <taxon>Erysiphe</taxon>
    </lineage>
</organism>
<evidence type="ECO:0000256" key="5">
    <source>
        <dbReference type="ARBA" id="ARBA00014520"/>
    </source>
</evidence>
<reference evidence="18 19" key="1">
    <citation type="journal article" date="2014" name="BMC Genomics">
        <title>Adaptive genomic structural variation in the grape powdery mildew pathogen, Erysiphe necator.</title>
        <authorList>
            <person name="Jones L."/>
            <person name="Riaz S."/>
            <person name="Morales-Cruz A."/>
            <person name="Amrine K.C."/>
            <person name="McGuire B."/>
            <person name="Gubler W.D."/>
            <person name="Walker M.A."/>
            <person name="Cantu D."/>
        </authorList>
    </citation>
    <scope>NUCLEOTIDE SEQUENCE [LARGE SCALE GENOMIC DNA]</scope>
    <source>
        <strain evidence="19">c</strain>
    </source>
</reference>
<feature type="region of interest" description="Disordered" evidence="17">
    <location>
        <begin position="250"/>
        <end position="301"/>
    </location>
</feature>
<protein>
    <recommendedName>
        <fullName evidence="5">DASH complex subunit ASK1</fullName>
    </recommendedName>
</protein>
<evidence type="ECO:0000256" key="2">
    <source>
        <dbReference type="ARBA" id="ARBA00004186"/>
    </source>
</evidence>
<evidence type="ECO:0000256" key="11">
    <source>
        <dbReference type="ARBA" id="ARBA00022829"/>
    </source>
</evidence>
<feature type="compositionally biased region" description="Basic and acidic residues" evidence="17">
    <location>
        <begin position="123"/>
        <end position="136"/>
    </location>
</feature>
<keyword evidence="10" id="KW-0498">Mitosis</keyword>
<dbReference type="GO" id="GO:0005874">
    <property type="term" value="C:microtubule"/>
    <property type="evidence" value="ECO:0007669"/>
    <property type="project" value="UniProtKB-KW"/>
</dbReference>
<comment type="similarity">
    <text evidence="4">Belongs to the DASH complex ASK1 family.</text>
</comment>
<evidence type="ECO:0000256" key="7">
    <source>
        <dbReference type="ARBA" id="ARBA00022490"/>
    </source>
</evidence>
<evidence type="ECO:0000256" key="6">
    <source>
        <dbReference type="ARBA" id="ARBA00022454"/>
    </source>
</evidence>
<dbReference type="STRING" id="52586.A0A0B1P996"/>
<keyword evidence="15" id="KW-0131">Cell cycle</keyword>
<feature type="compositionally biased region" description="Polar residues" evidence="17">
    <location>
        <begin position="276"/>
        <end position="293"/>
    </location>
</feature>
<dbReference type="OMA" id="TIQFHIP"/>
<dbReference type="GO" id="GO:0072686">
    <property type="term" value="C:mitotic spindle"/>
    <property type="evidence" value="ECO:0007669"/>
    <property type="project" value="InterPro"/>
</dbReference>
<evidence type="ECO:0000256" key="9">
    <source>
        <dbReference type="ARBA" id="ARBA00022701"/>
    </source>
</evidence>
<comment type="caution">
    <text evidence="18">The sequence shown here is derived from an EMBL/GenBank/DDBJ whole genome shotgun (WGS) entry which is preliminary data.</text>
</comment>
<keyword evidence="14" id="KW-0539">Nucleus</keyword>
<dbReference type="EMBL" id="JNVN01001145">
    <property type="protein sequence ID" value="KHJ33925.1"/>
    <property type="molecule type" value="Genomic_DNA"/>
</dbReference>
<dbReference type="Pfam" id="PF08655">
    <property type="entry name" value="DASH_Ask1"/>
    <property type="match status" value="1"/>
</dbReference>
<evidence type="ECO:0000256" key="12">
    <source>
        <dbReference type="ARBA" id="ARBA00022838"/>
    </source>
</evidence>
<dbReference type="PANTHER" id="PTHR28200">
    <property type="entry name" value="DASH COMPLEX SUBUNIT ASK1"/>
    <property type="match status" value="1"/>
</dbReference>
<keyword evidence="11" id="KW-0159">Chromosome partition</keyword>
<evidence type="ECO:0000256" key="8">
    <source>
        <dbReference type="ARBA" id="ARBA00022618"/>
    </source>
</evidence>
<sequence>MSSSEIDHNFSRAHAIVNSSILPIVEKYAQHSIAVWEGSQFWKKIFEASANVSLSGVEEQNDHNENLTSVHSPENTAKYTTGLTSVSDDEKHYSAKEDESEPHDDADSFLGHTDFTQSTPRVSESDRTWKDTHHMEYGPSTENSKKDATYNLKNKADNYETTGHDSIIFDETKPPIAALCSPINDLLSLTQNRPGPDPLLHRVLDKNYRLQATPLAVTRKKNISSKISKWSDFELPDSSPLVSAPQLHADLFSSPTRPRNKLPVSRTPRVDDRTPVKTSPENSATKPSKNEISWESDSEEDAEGIYRELGMSPPKTIQFILPQSKILQTPAREASQRIVQDLLATAGVGFNASDTEDTSSLVVRNLIDEDF</sequence>
<proteinExistence type="inferred from homology"/>
<keyword evidence="6" id="KW-0158">Chromosome</keyword>
<evidence type="ECO:0000256" key="17">
    <source>
        <dbReference type="SAM" id="MobiDB-lite"/>
    </source>
</evidence>
<keyword evidence="19" id="KW-1185">Reference proteome</keyword>
<evidence type="ECO:0000256" key="10">
    <source>
        <dbReference type="ARBA" id="ARBA00022776"/>
    </source>
</evidence>
<keyword evidence="8" id="KW-0132">Cell division</keyword>
<evidence type="ECO:0000256" key="3">
    <source>
        <dbReference type="ARBA" id="ARBA00004629"/>
    </source>
</evidence>
<evidence type="ECO:0000256" key="13">
    <source>
        <dbReference type="ARBA" id="ARBA00023212"/>
    </source>
</evidence>
<dbReference type="HOGENOM" id="CLU_625697_0_0_1"/>
<keyword evidence="9" id="KW-0493">Microtubule</keyword>
<accession>A0A0B1P996</accession>
<keyword evidence="13" id="KW-0206">Cytoskeleton</keyword>
<name>A0A0B1P996_UNCNE</name>
<dbReference type="GO" id="GO:0008608">
    <property type="term" value="P:attachment of spindle microtubules to kinetochore"/>
    <property type="evidence" value="ECO:0007669"/>
    <property type="project" value="InterPro"/>
</dbReference>
<gene>
    <name evidence="18" type="ORF">EV44_g1397</name>
</gene>
<dbReference type="AlphaFoldDB" id="A0A0B1P996"/>
<dbReference type="GO" id="GO:0044732">
    <property type="term" value="C:mitotic spindle pole body"/>
    <property type="evidence" value="ECO:0007669"/>
    <property type="project" value="TreeGrafter"/>
</dbReference>
<evidence type="ECO:0000313" key="18">
    <source>
        <dbReference type="EMBL" id="KHJ33925.1"/>
    </source>
</evidence>
<comment type="subcellular location">
    <subcellularLocation>
        <location evidence="3">Chromosome</location>
        <location evidence="3">Centromere</location>
        <location evidence="3">Kinetochore</location>
    </subcellularLocation>
    <subcellularLocation>
        <location evidence="2">Cytoplasm</location>
        <location evidence="2">Cytoskeleton</location>
        <location evidence="2">Spindle</location>
    </subcellularLocation>
    <subcellularLocation>
        <location evidence="1">Nucleus</location>
    </subcellularLocation>
</comment>
<evidence type="ECO:0000256" key="14">
    <source>
        <dbReference type="ARBA" id="ARBA00023242"/>
    </source>
</evidence>
<dbReference type="Proteomes" id="UP000030854">
    <property type="component" value="Unassembled WGS sequence"/>
</dbReference>
<evidence type="ECO:0000313" key="19">
    <source>
        <dbReference type="Proteomes" id="UP000030854"/>
    </source>
</evidence>
<evidence type="ECO:0000256" key="4">
    <source>
        <dbReference type="ARBA" id="ARBA00010731"/>
    </source>
</evidence>
<feature type="compositionally biased region" description="Basic and acidic residues" evidence="17">
    <location>
        <begin position="88"/>
        <end position="97"/>
    </location>
</feature>
<feature type="region of interest" description="Disordered" evidence="17">
    <location>
        <begin position="57"/>
        <end position="146"/>
    </location>
</feature>
<keyword evidence="12" id="KW-0995">Kinetochore</keyword>
<dbReference type="GO" id="GO:0051301">
    <property type="term" value="P:cell division"/>
    <property type="evidence" value="ECO:0007669"/>
    <property type="project" value="UniProtKB-KW"/>
</dbReference>
<evidence type="ECO:0000256" key="16">
    <source>
        <dbReference type="ARBA" id="ARBA00023328"/>
    </source>
</evidence>
<keyword evidence="7" id="KW-0963">Cytoplasm</keyword>